<evidence type="ECO:0000313" key="2">
    <source>
        <dbReference type="Proteomes" id="UP001064262"/>
    </source>
</evidence>
<keyword evidence="2" id="KW-1185">Reference proteome</keyword>
<organism evidence="1 2">
    <name type="scientific">Winslowiella arboricola</name>
    <dbReference type="NCBI Taxonomy" id="2978220"/>
    <lineage>
        <taxon>Bacteria</taxon>
        <taxon>Pseudomonadati</taxon>
        <taxon>Pseudomonadota</taxon>
        <taxon>Gammaproteobacteria</taxon>
        <taxon>Enterobacterales</taxon>
        <taxon>Erwiniaceae</taxon>
        <taxon>Winslowiella</taxon>
    </lineage>
</organism>
<dbReference type="Proteomes" id="UP001064262">
    <property type="component" value="Unassembled WGS sequence"/>
</dbReference>
<gene>
    <name evidence="1" type="ORF">N5923_23560</name>
</gene>
<reference evidence="1" key="1">
    <citation type="submission" date="2022-09" db="EMBL/GenBank/DDBJ databases">
        <title>Winslowiella arboricola sp. nov., isolated from bleeding cankers on broadleaf hosts.</title>
        <authorList>
            <person name="Brady C."/>
            <person name="Kaur S."/>
            <person name="Crampton B."/>
            <person name="Maddock D."/>
            <person name="Arnold D."/>
            <person name="Denman S."/>
        </authorList>
    </citation>
    <scope>NUCLEOTIDE SEQUENCE</scope>
    <source>
        <strain evidence="1">BAC 15a-03b</strain>
    </source>
</reference>
<protein>
    <submittedName>
        <fullName evidence="1">Uncharacterized protein</fullName>
    </submittedName>
</protein>
<evidence type="ECO:0000313" key="1">
    <source>
        <dbReference type="EMBL" id="MCU5780474.1"/>
    </source>
</evidence>
<dbReference type="EMBL" id="JAODIM010000043">
    <property type="protein sequence ID" value="MCU5780474.1"/>
    <property type="molecule type" value="Genomic_DNA"/>
</dbReference>
<sequence length="85" mass="9687">MEAQKQEVLAGVVAAWSAAKRGEQHDRLNQMKIKTKRKRTSLLALESSFWPKQPKIIVTDPAEIREVYSDYTDRRFGLGGAARQE</sequence>
<dbReference type="AlphaFoldDB" id="A0A9J6PSN0"/>
<comment type="caution">
    <text evidence="1">The sequence shown here is derived from an EMBL/GenBank/DDBJ whole genome shotgun (WGS) entry which is preliminary data.</text>
</comment>
<accession>A0A9J6PSN0</accession>
<proteinExistence type="predicted"/>
<name>A0A9J6PSN0_9GAMM</name>